<accession>A0A9X7UFD8</accession>
<name>A0A9X7UFD8_SPHYA</name>
<dbReference type="GO" id="GO:0042742">
    <property type="term" value="P:defense response to bacterium"/>
    <property type="evidence" value="ECO:0007669"/>
    <property type="project" value="UniProtKB-KW"/>
</dbReference>
<dbReference type="GO" id="GO:0016998">
    <property type="term" value="P:cell wall macromolecule catabolic process"/>
    <property type="evidence" value="ECO:0007669"/>
    <property type="project" value="InterPro"/>
</dbReference>
<evidence type="ECO:0000256" key="3">
    <source>
        <dbReference type="ARBA" id="ARBA00022638"/>
    </source>
</evidence>
<dbReference type="CDD" id="cd16900">
    <property type="entry name" value="endolysin_R21-like"/>
    <property type="match status" value="1"/>
</dbReference>
<keyword evidence="3 6" id="KW-0081">Bacteriolytic enzyme</keyword>
<sequence length="187" mass="19726">MAEAPGKSAIGLVAASALVAAPVGMVVSDPAQQVATGLIEKWENGPGGPALVPYKDIVGKWTVCTGETRVTMKRYTLGECRAFLRKAITSDFGKGVLACTPQIAASVYQLGAAISVAYNIGVAGYCGSTMARQFKAGDWYSACQAFALWNKAGKVVVTGLTNRRNDEMRACFTNLTPERTLTPKVAE</sequence>
<reference evidence="7 8" key="1">
    <citation type="submission" date="2020-07" db="EMBL/GenBank/DDBJ databases">
        <title>Whole genome sequence of Sphingobium yanoikuyae A3.</title>
        <authorList>
            <person name="Han S.-S."/>
        </authorList>
    </citation>
    <scope>NUCLEOTIDE SEQUENCE [LARGE SCALE GENOMIC DNA]</scope>
    <source>
        <strain evidence="7 8">A3</strain>
    </source>
</reference>
<dbReference type="EC" id="3.2.1.17" evidence="6"/>
<dbReference type="HAMAP" id="MF_04110">
    <property type="entry name" value="ENDOLYSIN_T4"/>
    <property type="match status" value="1"/>
</dbReference>
<dbReference type="EMBL" id="CP060122">
    <property type="protein sequence ID" value="QNG47404.1"/>
    <property type="molecule type" value="Genomic_DNA"/>
</dbReference>
<evidence type="ECO:0000256" key="2">
    <source>
        <dbReference type="ARBA" id="ARBA00022529"/>
    </source>
</evidence>
<keyword evidence="4 6" id="KW-0378">Hydrolase</keyword>
<dbReference type="InterPro" id="IPR051018">
    <property type="entry name" value="Bacteriophage_GH24"/>
</dbReference>
<dbReference type="Gene3D" id="1.10.530.40">
    <property type="match status" value="1"/>
</dbReference>
<evidence type="ECO:0000256" key="6">
    <source>
        <dbReference type="RuleBase" id="RU003788"/>
    </source>
</evidence>
<comment type="similarity">
    <text evidence="6">Belongs to the glycosyl hydrolase 24 family.</text>
</comment>
<dbReference type="GO" id="GO:0031640">
    <property type="term" value="P:killing of cells of another organism"/>
    <property type="evidence" value="ECO:0007669"/>
    <property type="project" value="UniProtKB-KW"/>
</dbReference>
<dbReference type="InterPro" id="IPR023346">
    <property type="entry name" value="Lysozyme-like_dom_sf"/>
</dbReference>
<organism evidence="7 8">
    <name type="scientific">Sphingobium yanoikuyae</name>
    <name type="common">Sphingomonas yanoikuyae</name>
    <dbReference type="NCBI Taxonomy" id="13690"/>
    <lineage>
        <taxon>Bacteria</taxon>
        <taxon>Pseudomonadati</taxon>
        <taxon>Pseudomonadota</taxon>
        <taxon>Alphaproteobacteria</taxon>
        <taxon>Sphingomonadales</taxon>
        <taxon>Sphingomonadaceae</taxon>
        <taxon>Sphingobium</taxon>
    </lineage>
</organism>
<evidence type="ECO:0000256" key="4">
    <source>
        <dbReference type="ARBA" id="ARBA00022801"/>
    </source>
</evidence>
<evidence type="ECO:0000313" key="7">
    <source>
        <dbReference type="EMBL" id="QNG47404.1"/>
    </source>
</evidence>
<dbReference type="PANTHER" id="PTHR38107:SF3">
    <property type="entry name" value="LYSOZYME RRRD-RELATED"/>
    <property type="match status" value="1"/>
</dbReference>
<protein>
    <recommendedName>
        <fullName evidence="6">Lysozyme</fullName>
        <ecNumber evidence="6">3.2.1.17</ecNumber>
    </recommendedName>
</protein>
<dbReference type="SUPFAM" id="SSF53955">
    <property type="entry name" value="Lysozyme-like"/>
    <property type="match status" value="1"/>
</dbReference>
<gene>
    <name evidence="7" type="ORF">H3V42_07280</name>
</gene>
<dbReference type="InterPro" id="IPR034690">
    <property type="entry name" value="Endolysin_T4_type"/>
</dbReference>
<dbReference type="GO" id="GO:0003796">
    <property type="term" value="F:lysozyme activity"/>
    <property type="evidence" value="ECO:0007669"/>
    <property type="project" value="UniProtKB-EC"/>
</dbReference>
<proteinExistence type="inferred from homology"/>
<comment type="catalytic activity">
    <reaction evidence="1 6">
        <text>Hydrolysis of (1-&gt;4)-beta-linkages between N-acetylmuramic acid and N-acetyl-D-glucosamine residues in a peptidoglycan and between N-acetyl-D-glucosamine residues in chitodextrins.</text>
        <dbReference type="EC" id="3.2.1.17"/>
    </reaction>
</comment>
<evidence type="ECO:0000256" key="5">
    <source>
        <dbReference type="ARBA" id="ARBA00023295"/>
    </source>
</evidence>
<evidence type="ECO:0000313" key="8">
    <source>
        <dbReference type="Proteomes" id="UP000515377"/>
    </source>
</evidence>
<dbReference type="InterPro" id="IPR002196">
    <property type="entry name" value="Glyco_hydro_24"/>
</dbReference>
<dbReference type="Pfam" id="PF00959">
    <property type="entry name" value="Phage_lysozyme"/>
    <property type="match status" value="1"/>
</dbReference>
<dbReference type="PANTHER" id="PTHR38107">
    <property type="match status" value="1"/>
</dbReference>
<dbReference type="Proteomes" id="UP000515377">
    <property type="component" value="Chromosome"/>
</dbReference>
<dbReference type="GO" id="GO:0009253">
    <property type="term" value="P:peptidoglycan catabolic process"/>
    <property type="evidence" value="ECO:0007669"/>
    <property type="project" value="InterPro"/>
</dbReference>
<dbReference type="AlphaFoldDB" id="A0A9X7UFD8"/>
<keyword evidence="2 6" id="KW-0929">Antimicrobial</keyword>
<evidence type="ECO:0000256" key="1">
    <source>
        <dbReference type="ARBA" id="ARBA00000632"/>
    </source>
</evidence>
<keyword evidence="5 6" id="KW-0326">Glycosidase</keyword>
<dbReference type="InterPro" id="IPR023347">
    <property type="entry name" value="Lysozyme_dom_sf"/>
</dbReference>